<name>A0A0F9WK79_9ZZZZ</name>
<proteinExistence type="predicted"/>
<dbReference type="AlphaFoldDB" id="A0A0F9WK79"/>
<comment type="caution">
    <text evidence="1">The sequence shown here is derived from an EMBL/GenBank/DDBJ whole genome shotgun (WGS) entry which is preliminary data.</text>
</comment>
<dbReference type="EMBL" id="LAZR01000256">
    <property type="protein sequence ID" value="KKN78878.1"/>
    <property type="molecule type" value="Genomic_DNA"/>
</dbReference>
<evidence type="ECO:0000313" key="1">
    <source>
        <dbReference type="EMBL" id="KKN78878.1"/>
    </source>
</evidence>
<organism evidence="1">
    <name type="scientific">marine sediment metagenome</name>
    <dbReference type="NCBI Taxonomy" id="412755"/>
    <lineage>
        <taxon>unclassified sequences</taxon>
        <taxon>metagenomes</taxon>
        <taxon>ecological metagenomes</taxon>
    </lineage>
</organism>
<sequence>MNYHILKQQEKRKTINVAFHIPIPAGTNKASIEWKDALVLELGGSANIASVLPNISVPEDTALKAGTLFEAVRTVQFSSVQLDDAQRKATIETRYGDLLTEIVDEKKITLEWIGFEADVP</sequence>
<accession>A0A0F9WK79</accession>
<protein>
    <submittedName>
        <fullName evidence="1">Uncharacterized protein</fullName>
    </submittedName>
</protein>
<gene>
    <name evidence="1" type="ORF">LCGC14_0346500</name>
</gene>
<reference evidence="1" key="1">
    <citation type="journal article" date="2015" name="Nature">
        <title>Complex archaea that bridge the gap between prokaryotes and eukaryotes.</title>
        <authorList>
            <person name="Spang A."/>
            <person name="Saw J.H."/>
            <person name="Jorgensen S.L."/>
            <person name="Zaremba-Niedzwiedzka K."/>
            <person name="Martijn J."/>
            <person name="Lind A.E."/>
            <person name="van Eijk R."/>
            <person name="Schleper C."/>
            <person name="Guy L."/>
            <person name="Ettema T.J."/>
        </authorList>
    </citation>
    <scope>NUCLEOTIDE SEQUENCE</scope>
</reference>